<dbReference type="Proteomes" id="UP000002257">
    <property type="component" value="Chromosome"/>
</dbReference>
<dbReference type="SUPFAM" id="SSF52540">
    <property type="entry name" value="P-loop containing nucleoside triphosphate hydrolases"/>
    <property type="match status" value="1"/>
</dbReference>
<dbReference type="GO" id="GO:0015658">
    <property type="term" value="F:branched-chain amino acid transmembrane transporter activity"/>
    <property type="evidence" value="ECO:0007669"/>
    <property type="project" value="TreeGrafter"/>
</dbReference>
<dbReference type="Pfam" id="PF00005">
    <property type="entry name" value="ABC_tran"/>
    <property type="match status" value="1"/>
</dbReference>
<dbReference type="AlphaFoldDB" id="B8ERH1"/>
<dbReference type="InterPro" id="IPR003439">
    <property type="entry name" value="ABC_transporter-like_ATP-bd"/>
</dbReference>
<dbReference type="InterPro" id="IPR017871">
    <property type="entry name" value="ABC_transporter-like_CS"/>
</dbReference>
<dbReference type="GO" id="GO:0016887">
    <property type="term" value="F:ATP hydrolysis activity"/>
    <property type="evidence" value="ECO:0007669"/>
    <property type="project" value="InterPro"/>
</dbReference>
<dbReference type="GO" id="GO:0005524">
    <property type="term" value="F:ATP binding"/>
    <property type="evidence" value="ECO:0007669"/>
    <property type="project" value="UniProtKB-KW"/>
</dbReference>
<dbReference type="STRING" id="395965.Msil_2084"/>
<evidence type="ECO:0000256" key="5">
    <source>
        <dbReference type="ARBA" id="ARBA00022970"/>
    </source>
</evidence>
<evidence type="ECO:0000256" key="2">
    <source>
        <dbReference type="ARBA" id="ARBA00022448"/>
    </source>
</evidence>
<dbReference type="GO" id="GO:0015807">
    <property type="term" value="P:L-amino acid transport"/>
    <property type="evidence" value="ECO:0007669"/>
    <property type="project" value="TreeGrafter"/>
</dbReference>
<dbReference type="HOGENOM" id="CLU_000604_1_2_5"/>
<proteinExistence type="inferred from homology"/>
<dbReference type="eggNOG" id="COG0410">
    <property type="taxonomic scope" value="Bacteria"/>
</dbReference>
<dbReference type="EMBL" id="CP001280">
    <property type="protein sequence ID" value="ACK51023.1"/>
    <property type="molecule type" value="Genomic_DNA"/>
</dbReference>
<dbReference type="PROSITE" id="PS00211">
    <property type="entry name" value="ABC_TRANSPORTER_1"/>
    <property type="match status" value="1"/>
</dbReference>
<dbReference type="InterPro" id="IPR052156">
    <property type="entry name" value="BCAA_Transport_ATP-bd_LivF"/>
</dbReference>
<reference evidence="7 8" key="1">
    <citation type="journal article" date="2010" name="J. Bacteriol.">
        <title>Complete genome sequence of the aerobic facultative methanotroph Methylocella silvestris BL2.</title>
        <authorList>
            <person name="Chen Y."/>
            <person name="Crombie A."/>
            <person name="Rahman M.T."/>
            <person name="Dedysh S.N."/>
            <person name="Liesack W."/>
            <person name="Stott M.B."/>
            <person name="Alam M."/>
            <person name="Theisen A.R."/>
            <person name="Murrell J.C."/>
            <person name="Dunfield P.F."/>
        </authorList>
    </citation>
    <scope>NUCLEOTIDE SEQUENCE [LARGE SCALE GENOMIC DNA]</scope>
    <source>
        <strain evidence="8">DSM 15510 / CIP 108128 / LMG 27833 / NCIMB 13906 / BL2</strain>
    </source>
</reference>
<evidence type="ECO:0000256" key="3">
    <source>
        <dbReference type="ARBA" id="ARBA00022741"/>
    </source>
</evidence>
<comment type="similarity">
    <text evidence="1">Belongs to the ABC transporter superfamily.</text>
</comment>
<dbReference type="PROSITE" id="PS50893">
    <property type="entry name" value="ABC_TRANSPORTER_2"/>
    <property type="match status" value="1"/>
</dbReference>
<dbReference type="InterPro" id="IPR003593">
    <property type="entry name" value="AAA+_ATPase"/>
</dbReference>
<feature type="domain" description="ABC transporter" evidence="6">
    <location>
        <begin position="11"/>
        <end position="243"/>
    </location>
</feature>
<organism evidence="7 8">
    <name type="scientific">Methylocella silvestris (strain DSM 15510 / CIP 108128 / LMG 27833 / NCIMB 13906 / BL2)</name>
    <dbReference type="NCBI Taxonomy" id="395965"/>
    <lineage>
        <taxon>Bacteria</taxon>
        <taxon>Pseudomonadati</taxon>
        <taxon>Pseudomonadota</taxon>
        <taxon>Alphaproteobacteria</taxon>
        <taxon>Hyphomicrobiales</taxon>
        <taxon>Beijerinckiaceae</taxon>
        <taxon>Methylocella</taxon>
    </lineage>
</organism>
<protein>
    <submittedName>
        <fullName evidence="7">ABC transporter related</fullName>
    </submittedName>
</protein>
<evidence type="ECO:0000256" key="1">
    <source>
        <dbReference type="ARBA" id="ARBA00005417"/>
    </source>
</evidence>
<dbReference type="SMART" id="SM00382">
    <property type="entry name" value="AAA"/>
    <property type="match status" value="1"/>
</dbReference>
<dbReference type="InterPro" id="IPR027417">
    <property type="entry name" value="P-loop_NTPase"/>
</dbReference>
<accession>B8ERH1</accession>
<evidence type="ECO:0000256" key="4">
    <source>
        <dbReference type="ARBA" id="ARBA00022840"/>
    </source>
</evidence>
<dbReference type="KEGG" id="msl:Msil_2084"/>
<gene>
    <name evidence="7" type="ordered locus">Msil_2084</name>
</gene>
<keyword evidence="3" id="KW-0547">Nucleotide-binding</keyword>
<dbReference type="PANTHER" id="PTHR43820">
    <property type="entry name" value="HIGH-AFFINITY BRANCHED-CHAIN AMINO ACID TRANSPORT ATP-BINDING PROTEIN LIVF"/>
    <property type="match status" value="1"/>
</dbReference>
<keyword evidence="8" id="KW-1185">Reference proteome</keyword>
<sequence>MNSGPAAKPLLSLRGVTAYYGAIIALRGVDLDIREGEIVTLIGANGAGKTTLMMTIFGNPRARDGEIRFAGEDITRLDTHKIARLGLAQSPEGRRIFPRMSVYENLQMGAGVDGGGHFSEDLERIFAIFPRLKERAGQRGGTLSGGEQQMLAIARALMSRPRLLLLDEPSLGLAPLVVKQIFEVVRDLNRREGLTVFLVEQNAFHALSLADRAHVMVNGAITLSGAGRELLARPEVRAAYLEGGA</sequence>
<keyword evidence="5" id="KW-0029">Amino-acid transport</keyword>
<evidence type="ECO:0000313" key="8">
    <source>
        <dbReference type="Proteomes" id="UP000002257"/>
    </source>
</evidence>
<dbReference type="CDD" id="cd03224">
    <property type="entry name" value="ABC_TM1139_LivF_branched"/>
    <property type="match status" value="1"/>
</dbReference>
<dbReference type="Gene3D" id="3.40.50.300">
    <property type="entry name" value="P-loop containing nucleotide triphosphate hydrolases"/>
    <property type="match status" value="1"/>
</dbReference>
<evidence type="ECO:0000259" key="6">
    <source>
        <dbReference type="PROSITE" id="PS50893"/>
    </source>
</evidence>
<dbReference type="PANTHER" id="PTHR43820:SF4">
    <property type="entry name" value="HIGH-AFFINITY BRANCHED-CHAIN AMINO ACID TRANSPORT ATP-BINDING PROTEIN LIVF"/>
    <property type="match status" value="1"/>
</dbReference>
<keyword evidence="2" id="KW-0813">Transport</keyword>
<keyword evidence="4" id="KW-0067">ATP-binding</keyword>
<name>B8ERH1_METSB</name>
<evidence type="ECO:0000313" key="7">
    <source>
        <dbReference type="EMBL" id="ACK51023.1"/>
    </source>
</evidence>